<dbReference type="InterPro" id="IPR004094">
    <property type="entry name" value="Antistasin-like"/>
</dbReference>
<name>A0A813U503_ADIRI</name>
<dbReference type="Proteomes" id="UP000663852">
    <property type="component" value="Unassembled WGS sequence"/>
</dbReference>
<comment type="caution">
    <text evidence="5">The sequence shown here is derived from an EMBL/GenBank/DDBJ whole genome shotgun (WGS) entry which is preliminary data.</text>
</comment>
<evidence type="ECO:0000256" key="3">
    <source>
        <dbReference type="SAM" id="SignalP"/>
    </source>
</evidence>
<evidence type="ECO:0000313" key="5">
    <source>
        <dbReference type="EMBL" id="CAF0817813.1"/>
    </source>
</evidence>
<keyword evidence="3" id="KW-0732">Signal</keyword>
<dbReference type="Gene3D" id="2.10.22.10">
    <property type="entry name" value="Antistasin, domain 1"/>
    <property type="match status" value="1"/>
</dbReference>
<dbReference type="GO" id="GO:0004867">
    <property type="term" value="F:serine-type endopeptidase inhibitor activity"/>
    <property type="evidence" value="ECO:0007669"/>
    <property type="project" value="UniProtKB-KW"/>
</dbReference>
<keyword evidence="2" id="KW-0722">Serine protease inhibitor</keyword>
<dbReference type="SUPFAM" id="SSF57262">
    <property type="entry name" value="Leech antihemostatic proteins"/>
    <property type="match status" value="1"/>
</dbReference>
<evidence type="ECO:0000259" key="4">
    <source>
        <dbReference type="Pfam" id="PF02822"/>
    </source>
</evidence>
<feature type="signal peptide" evidence="3">
    <location>
        <begin position="1"/>
        <end position="27"/>
    </location>
</feature>
<proteinExistence type="predicted"/>
<reference evidence="5" key="1">
    <citation type="submission" date="2021-02" db="EMBL/GenBank/DDBJ databases">
        <authorList>
            <person name="Nowell W R."/>
        </authorList>
    </citation>
    <scope>NUCLEOTIDE SEQUENCE</scope>
</reference>
<dbReference type="EMBL" id="CAJNOJ010000016">
    <property type="protein sequence ID" value="CAF0817813.1"/>
    <property type="molecule type" value="Genomic_DNA"/>
</dbReference>
<gene>
    <name evidence="5" type="ORF">EDS130_LOCUS5689</name>
</gene>
<organism evidence="5 6">
    <name type="scientific">Adineta ricciae</name>
    <name type="common">Rotifer</name>
    <dbReference type="NCBI Taxonomy" id="249248"/>
    <lineage>
        <taxon>Eukaryota</taxon>
        <taxon>Metazoa</taxon>
        <taxon>Spiralia</taxon>
        <taxon>Gnathifera</taxon>
        <taxon>Rotifera</taxon>
        <taxon>Eurotatoria</taxon>
        <taxon>Bdelloidea</taxon>
        <taxon>Adinetida</taxon>
        <taxon>Adinetidae</taxon>
        <taxon>Adineta</taxon>
    </lineage>
</organism>
<dbReference type="Pfam" id="PF02822">
    <property type="entry name" value="Antistasin"/>
    <property type="match status" value="1"/>
</dbReference>
<sequence length="92" mass="10504">MHGKVPLLLFFVTIGLCLLLMPKDVEANPSYQRNGLRRCPPTCSMYCQCGHLLDTNGCPICRCRPSNICTGRHPNHHPRHRVGYIYLSFHVK</sequence>
<evidence type="ECO:0000313" key="6">
    <source>
        <dbReference type="Proteomes" id="UP000663852"/>
    </source>
</evidence>
<feature type="chain" id="PRO_5032919328" description="Antistasin-like domain-containing protein" evidence="3">
    <location>
        <begin position="28"/>
        <end position="92"/>
    </location>
</feature>
<evidence type="ECO:0000256" key="2">
    <source>
        <dbReference type="ARBA" id="ARBA00022900"/>
    </source>
</evidence>
<accession>A0A813U503</accession>
<feature type="domain" description="Antistasin-like" evidence="4">
    <location>
        <begin position="39"/>
        <end position="63"/>
    </location>
</feature>
<evidence type="ECO:0000256" key="1">
    <source>
        <dbReference type="ARBA" id="ARBA00022690"/>
    </source>
</evidence>
<dbReference type="OrthoDB" id="406800at2759"/>
<protein>
    <recommendedName>
        <fullName evidence="4">Antistasin-like domain-containing protein</fullName>
    </recommendedName>
</protein>
<keyword evidence="1" id="KW-0646">Protease inhibitor</keyword>
<dbReference type="InterPro" id="IPR011061">
    <property type="entry name" value="Hirudin/antistatin"/>
</dbReference>
<dbReference type="AlphaFoldDB" id="A0A813U503"/>